<dbReference type="GO" id="GO:0003700">
    <property type="term" value="F:DNA-binding transcription factor activity"/>
    <property type="evidence" value="ECO:0007669"/>
    <property type="project" value="InterPro"/>
</dbReference>
<proteinExistence type="predicted"/>
<evidence type="ECO:0000256" key="3">
    <source>
        <dbReference type="ARBA" id="ARBA00023163"/>
    </source>
</evidence>
<dbReference type="GO" id="GO:0043565">
    <property type="term" value="F:sequence-specific DNA binding"/>
    <property type="evidence" value="ECO:0007669"/>
    <property type="project" value="InterPro"/>
</dbReference>
<accession>A0A0W8E4I8</accession>
<dbReference type="SMART" id="SM00342">
    <property type="entry name" value="HTH_ARAC"/>
    <property type="match status" value="1"/>
</dbReference>
<evidence type="ECO:0000256" key="1">
    <source>
        <dbReference type="ARBA" id="ARBA00023015"/>
    </source>
</evidence>
<evidence type="ECO:0000313" key="5">
    <source>
        <dbReference type="EMBL" id="KUG03357.1"/>
    </source>
</evidence>
<evidence type="ECO:0000259" key="4">
    <source>
        <dbReference type="PROSITE" id="PS01124"/>
    </source>
</evidence>
<keyword evidence="2" id="KW-0238">DNA-binding</keyword>
<protein>
    <submittedName>
        <fullName evidence="5">Transcriptional regulator, arac family</fullName>
    </submittedName>
</protein>
<sequence>MNTPIDDKKALIERSFQLAFDNDSLLFQIVDLFPMPIEIFAPDGTTVFVNRAFLEEYNISGPDQIVGKYNLLKDPVVNDELGLREYLLRAFEGETLSASDVKVPFKDMSSRYNTRNEDFDVEALYKDINSFPIWDGNNNIAYIVNVFVTTRMYQGRSDIAKAKEYIETHWLEEFDMDKVAQLVNLSRYHFSRLFKKHTSMTPFSYYQEIKIKKLKEALCDKNLSITEAFAACGEDYKGNYLKIFKEKTGMTPSQYRKTAAQE</sequence>
<gene>
    <name evidence="5" type="ORF">ASZ90_019243</name>
</gene>
<dbReference type="InterPro" id="IPR018060">
    <property type="entry name" value="HTH_AraC"/>
</dbReference>
<dbReference type="AlphaFoldDB" id="A0A0W8E4I8"/>
<dbReference type="Gene3D" id="1.10.10.60">
    <property type="entry name" value="Homeodomain-like"/>
    <property type="match status" value="2"/>
</dbReference>
<dbReference type="EMBL" id="LNQE01001883">
    <property type="protein sequence ID" value="KUG03357.1"/>
    <property type="molecule type" value="Genomic_DNA"/>
</dbReference>
<dbReference type="SUPFAM" id="SSF46689">
    <property type="entry name" value="Homeodomain-like"/>
    <property type="match status" value="2"/>
</dbReference>
<keyword evidence="1" id="KW-0805">Transcription regulation</keyword>
<dbReference type="PANTHER" id="PTHR43280">
    <property type="entry name" value="ARAC-FAMILY TRANSCRIPTIONAL REGULATOR"/>
    <property type="match status" value="1"/>
</dbReference>
<reference evidence="5" key="1">
    <citation type="journal article" date="2015" name="Proc. Natl. Acad. Sci. U.S.A.">
        <title>Networks of energetic and metabolic interactions define dynamics in microbial communities.</title>
        <authorList>
            <person name="Embree M."/>
            <person name="Liu J.K."/>
            <person name="Al-Bassam M.M."/>
            <person name="Zengler K."/>
        </authorList>
    </citation>
    <scope>NUCLEOTIDE SEQUENCE</scope>
</reference>
<dbReference type="Pfam" id="PF12833">
    <property type="entry name" value="HTH_18"/>
    <property type="match status" value="1"/>
</dbReference>
<comment type="caution">
    <text evidence="5">The sequence shown here is derived from an EMBL/GenBank/DDBJ whole genome shotgun (WGS) entry which is preliminary data.</text>
</comment>
<feature type="domain" description="HTH araC/xylS-type" evidence="4">
    <location>
        <begin position="160"/>
        <end position="258"/>
    </location>
</feature>
<dbReference type="PROSITE" id="PS01124">
    <property type="entry name" value="HTH_ARAC_FAMILY_2"/>
    <property type="match status" value="1"/>
</dbReference>
<keyword evidence="3" id="KW-0804">Transcription</keyword>
<name>A0A0W8E4I8_9ZZZZ</name>
<dbReference type="Gene3D" id="3.30.450.20">
    <property type="entry name" value="PAS domain"/>
    <property type="match status" value="1"/>
</dbReference>
<dbReference type="InterPro" id="IPR009057">
    <property type="entry name" value="Homeodomain-like_sf"/>
</dbReference>
<dbReference type="PANTHER" id="PTHR43280:SF2">
    <property type="entry name" value="HTH-TYPE TRANSCRIPTIONAL REGULATOR EXSA"/>
    <property type="match status" value="1"/>
</dbReference>
<evidence type="ECO:0000256" key="2">
    <source>
        <dbReference type="ARBA" id="ARBA00023125"/>
    </source>
</evidence>
<dbReference type="InterPro" id="IPR035965">
    <property type="entry name" value="PAS-like_dom_sf"/>
</dbReference>
<dbReference type="SUPFAM" id="SSF55785">
    <property type="entry name" value="PYP-like sensor domain (PAS domain)"/>
    <property type="match status" value="1"/>
</dbReference>
<organism evidence="5">
    <name type="scientific">hydrocarbon metagenome</name>
    <dbReference type="NCBI Taxonomy" id="938273"/>
    <lineage>
        <taxon>unclassified sequences</taxon>
        <taxon>metagenomes</taxon>
        <taxon>ecological metagenomes</taxon>
    </lineage>
</organism>